<dbReference type="Pfam" id="PF03922">
    <property type="entry name" value="OmpW"/>
    <property type="match status" value="1"/>
</dbReference>
<keyword evidence="4" id="KW-1185">Reference proteome</keyword>
<dbReference type="InterPro" id="IPR005618">
    <property type="entry name" value="OMPW"/>
</dbReference>
<evidence type="ECO:0000256" key="1">
    <source>
        <dbReference type="ARBA" id="ARBA00009330"/>
    </source>
</evidence>
<reference evidence="3 4" key="1">
    <citation type="submission" date="2023-12" db="EMBL/GenBank/DDBJ databases">
        <title>Gut-associated functions are favored during microbiome assembly across C. elegans life.</title>
        <authorList>
            <person name="Zimmermann J."/>
        </authorList>
    </citation>
    <scope>NUCLEOTIDE SEQUENCE [LARGE SCALE GENOMIC DNA]</scope>
    <source>
        <strain evidence="3 4">JUb134</strain>
    </source>
</reference>
<keyword evidence="2" id="KW-0732">Signal</keyword>
<comment type="caution">
    <text evidence="3">The sequence shown here is derived from an EMBL/GenBank/DDBJ whole genome shotgun (WGS) entry which is preliminary data.</text>
</comment>
<dbReference type="PANTHER" id="PTHR36920">
    <property type="match status" value="1"/>
</dbReference>
<feature type="signal peptide" evidence="2">
    <location>
        <begin position="1"/>
        <end position="24"/>
    </location>
</feature>
<dbReference type="EMBL" id="JBBGZA010000001">
    <property type="protein sequence ID" value="MEJ5095104.1"/>
    <property type="molecule type" value="Genomic_DNA"/>
</dbReference>
<dbReference type="SUPFAM" id="SSF56925">
    <property type="entry name" value="OMPA-like"/>
    <property type="match status" value="1"/>
</dbReference>
<comment type="similarity">
    <text evidence="1">Belongs to the OmpW/AlkL family.</text>
</comment>
<evidence type="ECO:0000256" key="2">
    <source>
        <dbReference type="SAM" id="SignalP"/>
    </source>
</evidence>
<proteinExistence type="inferred from homology"/>
<protein>
    <submittedName>
        <fullName evidence="3">OmpW family outer membrane protein</fullName>
    </submittedName>
</protein>
<accession>A0ABU8Q6H9</accession>
<feature type="chain" id="PRO_5046669888" evidence="2">
    <location>
        <begin position="25"/>
        <end position="229"/>
    </location>
</feature>
<organism evidence="3 4">
    <name type="scientific">Sphingomonas molluscorum</name>
    <dbReference type="NCBI Taxonomy" id="418184"/>
    <lineage>
        <taxon>Bacteria</taxon>
        <taxon>Pseudomonadati</taxon>
        <taxon>Pseudomonadota</taxon>
        <taxon>Alphaproteobacteria</taxon>
        <taxon>Sphingomonadales</taxon>
        <taxon>Sphingomonadaceae</taxon>
        <taxon>Sphingomonas</taxon>
    </lineage>
</organism>
<sequence>MNKTMKGAILAALAAGVAATPAAAQDTGRVGLAAGDVLVRLRGIVVAPNEKSGSVLPAFPGEKVSVNNSFMPEVDVTYMATDNIGFELIASTTKHKASGQTGTTGSLGKLASTWVLPPTLTAQYHLNPIGTVRPYVGAGVNYTIFWNEKASGSLEAAVGETRVKMDDSFGWAAQAGVDIDLTPKVFLNLDVKYIDIDTTAKLYTTAAGRQTVKLSLDPLVFGIGIGTRF</sequence>
<dbReference type="Proteomes" id="UP001380365">
    <property type="component" value="Unassembled WGS sequence"/>
</dbReference>
<dbReference type="InterPro" id="IPR011250">
    <property type="entry name" value="OMP/PagP_B-barrel"/>
</dbReference>
<dbReference type="PANTHER" id="PTHR36920:SF1">
    <property type="entry name" value="OUTER MEMBRANE PROTEIN W"/>
    <property type="match status" value="1"/>
</dbReference>
<evidence type="ECO:0000313" key="4">
    <source>
        <dbReference type="Proteomes" id="UP001380365"/>
    </source>
</evidence>
<name>A0ABU8Q6H9_9SPHN</name>
<evidence type="ECO:0000313" key="3">
    <source>
        <dbReference type="EMBL" id="MEJ5095104.1"/>
    </source>
</evidence>
<gene>
    <name evidence="3" type="ORF">WH159_11225</name>
</gene>
<dbReference type="RefSeq" id="WP_239555437.1">
    <property type="nucleotide sequence ID" value="NZ_JBBGZA010000001.1"/>
</dbReference>
<dbReference type="Gene3D" id="2.40.160.20">
    <property type="match status" value="1"/>
</dbReference>